<dbReference type="RefSeq" id="XP_012766482.1">
    <property type="nucleotide sequence ID" value="XM_012911028.1"/>
</dbReference>
<dbReference type="KEGG" id="bbig:BBBOND_0106050"/>
<proteinExistence type="inferred from homology"/>
<dbReference type="Pfam" id="PF05517">
    <property type="entry name" value="p25-alpha"/>
    <property type="match status" value="1"/>
</dbReference>
<name>A0A061D0H8_BABBI</name>
<dbReference type="OrthoDB" id="548799at2759"/>
<evidence type="ECO:0000256" key="1">
    <source>
        <dbReference type="ARBA" id="ARBA00010994"/>
    </source>
</evidence>
<sequence>MDTENLRTAFNNYANKATGQLESRMFVKLFKQAGLLNSKFTANDVDVIFVKHRTKIPTQRFWWRKRVLPYTRGQKPFPCVCTTIKAATPAFTPTEDHRSSDQTTPSSCGQCGCVLICYTHALKHT</sequence>
<reference evidence="3" key="1">
    <citation type="journal article" date="2014" name="Nucleic Acids Res.">
        <title>The evolutionary dynamics of variant antigen genes in Babesia reveal a history of genomic innovation underlying host-parasite interaction.</title>
        <authorList>
            <person name="Jackson A.P."/>
            <person name="Otto T.D."/>
            <person name="Darby A."/>
            <person name="Ramaprasad A."/>
            <person name="Xia D."/>
            <person name="Echaide I.E."/>
            <person name="Farber M."/>
            <person name="Gahlot S."/>
            <person name="Gamble J."/>
            <person name="Gupta D."/>
            <person name="Gupta Y."/>
            <person name="Jackson L."/>
            <person name="Malandrin L."/>
            <person name="Malas T.B."/>
            <person name="Moussa E."/>
            <person name="Nair M."/>
            <person name="Reid A.J."/>
            <person name="Sanders M."/>
            <person name="Sharma J."/>
            <person name="Tracey A."/>
            <person name="Quail M.A."/>
            <person name="Weir W."/>
            <person name="Wastling J.M."/>
            <person name="Hall N."/>
            <person name="Willadsen P."/>
            <person name="Lingelbach K."/>
            <person name="Shiels B."/>
            <person name="Tait A."/>
            <person name="Berriman M."/>
            <person name="Allred D.R."/>
            <person name="Pain A."/>
        </authorList>
    </citation>
    <scope>NUCLEOTIDE SEQUENCE [LARGE SCALE GENOMIC DNA]</scope>
    <source>
        <strain evidence="3">Bond</strain>
    </source>
</reference>
<organism evidence="2 3">
    <name type="scientific">Babesia bigemina</name>
    <dbReference type="NCBI Taxonomy" id="5866"/>
    <lineage>
        <taxon>Eukaryota</taxon>
        <taxon>Sar</taxon>
        <taxon>Alveolata</taxon>
        <taxon>Apicomplexa</taxon>
        <taxon>Aconoidasida</taxon>
        <taxon>Piroplasmida</taxon>
        <taxon>Babesiidae</taxon>
        <taxon>Babesia</taxon>
    </lineage>
</organism>
<dbReference type="AlphaFoldDB" id="A0A061D0H8"/>
<comment type="similarity">
    <text evidence="1">Belongs to the TPPP family.</text>
</comment>
<dbReference type="InterPro" id="IPR011992">
    <property type="entry name" value="EF-hand-dom_pair"/>
</dbReference>
<dbReference type="GeneID" id="24562837"/>
<protein>
    <submittedName>
        <fullName evidence="2">Uncharacterized protein</fullName>
    </submittedName>
</protein>
<keyword evidence="3" id="KW-1185">Reference proteome</keyword>
<evidence type="ECO:0000313" key="3">
    <source>
        <dbReference type="Proteomes" id="UP000033188"/>
    </source>
</evidence>
<dbReference type="EMBL" id="LK391707">
    <property type="protein sequence ID" value="CDR94296.1"/>
    <property type="molecule type" value="Genomic_DNA"/>
</dbReference>
<dbReference type="VEuPathDB" id="PiroplasmaDB:BBBOND_0106050"/>
<gene>
    <name evidence="2" type="ORF">BBBOND_0106050</name>
</gene>
<dbReference type="InterPro" id="IPR008907">
    <property type="entry name" value="TPP/p25"/>
</dbReference>
<dbReference type="Proteomes" id="UP000033188">
    <property type="component" value="Chromosome 1"/>
</dbReference>
<dbReference type="GO" id="GO:0046785">
    <property type="term" value="P:microtubule polymerization"/>
    <property type="evidence" value="ECO:0007669"/>
    <property type="project" value="InterPro"/>
</dbReference>
<accession>A0A061D0H8</accession>
<dbReference type="SUPFAM" id="SSF47473">
    <property type="entry name" value="EF-hand"/>
    <property type="match status" value="1"/>
</dbReference>
<dbReference type="GO" id="GO:0015631">
    <property type="term" value="F:tubulin binding"/>
    <property type="evidence" value="ECO:0007669"/>
    <property type="project" value="InterPro"/>
</dbReference>
<dbReference type="Gene3D" id="1.10.238.10">
    <property type="entry name" value="EF-hand"/>
    <property type="match status" value="1"/>
</dbReference>
<evidence type="ECO:0000313" key="2">
    <source>
        <dbReference type="EMBL" id="CDR94296.1"/>
    </source>
</evidence>